<evidence type="ECO:0000256" key="4">
    <source>
        <dbReference type="ARBA" id="ARBA00022692"/>
    </source>
</evidence>
<feature type="transmembrane region" description="Helical" evidence="7">
    <location>
        <begin position="113"/>
        <end position="130"/>
    </location>
</feature>
<comment type="subcellular location">
    <subcellularLocation>
        <location evidence="1">Cell membrane</location>
        <topology evidence="1">Multi-pass membrane protein</topology>
    </subcellularLocation>
    <subcellularLocation>
        <location evidence="7">Membrane</location>
        <topology evidence="7">Multi-pass membrane protein</topology>
    </subcellularLocation>
</comment>
<dbReference type="AlphaFoldDB" id="A0AA85A1Z9"/>
<dbReference type="Pfam" id="PF09815">
    <property type="entry name" value="XK-related"/>
    <property type="match status" value="1"/>
</dbReference>
<evidence type="ECO:0000256" key="2">
    <source>
        <dbReference type="ARBA" id="ARBA00008789"/>
    </source>
</evidence>
<dbReference type="GO" id="GO:0070782">
    <property type="term" value="P:phosphatidylserine exposure on apoptotic cell surface"/>
    <property type="evidence" value="ECO:0007669"/>
    <property type="project" value="TreeGrafter"/>
</dbReference>
<keyword evidence="6 7" id="KW-0472">Membrane</keyword>
<dbReference type="PANTHER" id="PTHR16024">
    <property type="entry name" value="XK-RELATED PROTEIN"/>
    <property type="match status" value="1"/>
</dbReference>
<sequence length="583" mass="66756">MFRFNRSENGLSNLHCVQPSKVLVTRWSWQAVSTWANFPVQHNGQTMNLMGNKSKVESLTVRDITDAPISKQNSSDEPSSSFVTPHSSAPPLSTVVQHEDEIRLVEFLKVHGFRWYQVVIFLISIISYLADIASDAYLVYTYYIQEDYYWSSLTMIFMVVPALLMSSFSLAWYFIDYKVRVDPPRSYRAWTFRLLFHGLQLAPLVRAADAIYYGIVSRQPGLSLRVAAQYTQLMLYEDADCAMLRLIECFTESAPQLLLQLYIILTQSYPAPKFQMTAQFVSCVFSWLSLAWSLTYYQTALRSSRIEKGNIQTLGIIFFFFWKAGVLASRLLALGILASVVRGFWFVIALGVHWLLASGWLITRGTTFCSSNSRALGELTFDFVLGAVYCFDVVNIREGRSRMWYGSCYLIFGIENSVCASLWWVTHSFIIASLPKSVFKNQPSTWNTVLPPYTLLLIVMCSFCMGIVMMIVYYITFHPSGKIELCIPCDELIITSEPQDSLTVDPNIQLSEKTIQLSVAMRSRLLVYKLRLSETYYSYSSGEYCVLDSTAKAITSKIEKNSELTQDRWCWLTCHWFNTEIRS</sequence>
<dbReference type="WBParaSite" id="SMRG1_5940.1">
    <property type="protein sequence ID" value="SMRG1_5940.1"/>
    <property type="gene ID" value="SMRG1_5940"/>
</dbReference>
<organism evidence="9 10">
    <name type="scientific">Schistosoma margrebowiei</name>
    <dbReference type="NCBI Taxonomy" id="48269"/>
    <lineage>
        <taxon>Eukaryota</taxon>
        <taxon>Metazoa</taxon>
        <taxon>Spiralia</taxon>
        <taxon>Lophotrochozoa</taxon>
        <taxon>Platyhelminthes</taxon>
        <taxon>Trematoda</taxon>
        <taxon>Digenea</taxon>
        <taxon>Strigeidida</taxon>
        <taxon>Schistosomatoidea</taxon>
        <taxon>Schistosomatidae</taxon>
        <taxon>Schistosoma</taxon>
    </lineage>
</organism>
<evidence type="ECO:0000256" key="5">
    <source>
        <dbReference type="ARBA" id="ARBA00022989"/>
    </source>
</evidence>
<dbReference type="InterPro" id="IPR018629">
    <property type="entry name" value="XK-rel"/>
</dbReference>
<evidence type="ECO:0000256" key="1">
    <source>
        <dbReference type="ARBA" id="ARBA00004651"/>
    </source>
</evidence>
<keyword evidence="5 7" id="KW-1133">Transmembrane helix</keyword>
<feature type="region of interest" description="Disordered" evidence="8">
    <location>
        <begin position="69"/>
        <end position="88"/>
    </location>
</feature>
<feature type="transmembrane region" description="Helical" evidence="7">
    <location>
        <begin position="280"/>
        <end position="299"/>
    </location>
</feature>
<evidence type="ECO:0000313" key="9">
    <source>
        <dbReference type="Proteomes" id="UP000050790"/>
    </source>
</evidence>
<evidence type="ECO:0000256" key="7">
    <source>
        <dbReference type="RuleBase" id="RU910716"/>
    </source>
</evidence>
<evidence type="ECO:0000313" key="10">
    <source>
        <dbReference type="WBParaSite" id="SMRG1_5940.1"/>
    </source>
</evidence>
<dbReference type="PANTHER" id="PTHR16024:SF6">
    <property type="entry name" value="XK-RELATED PROTEIN"/>
    <property type="match status" value="1"/>
</dbReference>
<dbReference type="GO" id="GO:0043652">
    <property type="term" value="P:engulfment of apoptotic cell"/>
    <property type="evidence" value="ECO:0007669"/>
    <property type="project" value="TreeGrafter"/>
</dbReference>
<feature type="transmembrane region" description="Helical" evidence="7">
    <location>
        <begin position="453"/>
        <end position="475"/>
    </location>
</feature>
<protein>
    <recommendedName>
        <fullName evidence="7">XK-related protein</fullName>
    </recommendedName>
</protein>
<evidence type="ECO:0000256" key="3">
    <source>
        <dbReference type="ARBA" id="ARBA00022475"/>
    </source>
</evidence>
<accession>A0AA85A1Z9</accession>
<comment type="similarity">
    <text evidence="2 7">Belongs to the XK family.</text>
</comment>
<name>A0AA85A1Z9_9TREM</name>
<feature type="compositionally biased region" description="Polar residues" evidence="8">
    <location>
        <begin position="70"/>
        <end position="88"/>
    </location>
</feature>
<feature type="transmembrane region" description="Helical" evidence="7">
    <location>
        <begin position="311"/>
        <end position="332"/>
    </location>
</feature>
<feature type="transmembrane region" description="Helical" evidence="7">
    <location>
        <begin position="344"/>
        <end position="363"/>
    </location>
</feature>
<dbReference type="GO" id="GO:0005886">
    <property type="term" value="C:plasma membrane"/>
    <property type="evidence" value="ECO:0007669"/>
    <property type="project" value="UniProtKB-SubCell"/>
</dbReference>
<dbReference type="InterPro" id="IPR050895">
    <property type="entry name" value="XK-related_scramblase"/>
</dbReference>
<reference evidence="10" key="1">
    <citation type="submission" date="2023-11" db="UniProtKB">
        <authorList>
            <consortium name="WormBaseParasite"/>
        </authorList>
    </citation>
    <scope>IDENTIFICATION</scope>
</reference>
<evidence type="ECO:0000256" key="8">
    <source>
        <dbReference type="SAM" id="MobiDB-lite"/>
    </source>
</evidence>
<evidence type="ECO:0000256" key="6">
    <source>
        <dbReference type="ARBA" id="ARBA00023136"/>
    </source>
</evidence>
<keyword evidence="3" id="KW-1003">Cell membrane</keyword>
<dbReference type="GO" id="GO:1902742">
    <property type="term" value="P:apoptotic process involved in development"/>
    <property type="evidence" value="ECO:0007669"/>
    <property type="project" value="TreeGrafter"/>
</dbReference>
<feature type="transmembrane region" description="Helical" evidence="7">
    <location>
        <begin position="150"/>
        <end position="175"/>
    </location>
</feature>
<dbReference type="Proteomes" id="UP000050790">
    <property type="component" value="Unassembled WGS sequence"/>
</dbReference>
<keyword evidence="4 7" id="KW-0812">Transmembrane</keyword>
<proteinExistence type="inferred from homology"/>
<feature type="transmembrane region" description="Helical" evidence="7">
    <location>
        <begin position="408"/>
        <end position="433"/>
    </location>
</feature>